<sequence>MHVQGSRGRLLRGRQFHRPVELENDRDMWGRRTGSTVTGQRGTVDRNAVIAEIHHKHLTLQKVWEVWVSRSASGILEARSRMLKSVLHWARASQLKSFGQWRILVERRKRYVGALRYWARKLEKRVFGALRENARTFRIQRIKASKWSYRAEVARGQRRMVDFFQRWKTAIADQKAMAVRLHRRIKSDRYFKNWREITIRNRGWRSKWRRASTFSNERILLSTFLEWRDLPREKVRARETARLGLAMRLRSRHLELFALRRLCQYRKVSFRQRRNKRLADYFRWLVLVKGSFREWAGACSRRFTALQRLQRTKVKLLSRFFLDWVHWATEMKNERNKLFLALHHWSSQIHCKYFYGWTRATIMRRVAANRIEQGQGHWEKVVKRGVLQMLIQWKESRLRRRKVRLYTVARIMRIWKQHLVFVATQASQLRCAELHYASKLMGQVWHKLVAACASEKLQTAEKTKVAKRYFLQRSLEKWSQAVKARIMDRLNISRGVYHYEIQLERKTFNILHEWSYKHRAKKALNAQAHCHALKIRLRKSFRRWCSYRIWYKDLERKCVIATSFCQQSLLRQMWIQWKVYMGHRRNKKTAAHKATVWRRKHLLHAGVSSWLEKSMNIQAARDSAFQKHQAEKAAKLARRVSTIASHWRTLTLRRRAKYRSQTFSKSVPRRNSVKPPPQVPFEARTQIRNAFSLDWLERLDHETTTRVRPPPRKPAEMLLSCPPNVQPSKRVYNDEAILKRKLEQFSKLKSEVYSDRKIRSQIKKSLQSNNDISEDELLRHLGTLQRIQEKKVRLERERRDLFPLIQSLVLP</sequence>
<dbReference type="GO" id="GO:0019902">
    <property type="term" value="F:phosphatase binding"/>
    <property type="evidence" value="ECO:0007669"/>
    <property type="project" value="TreeGrafter"/>
</dbReference>
<dbReference type="PANTHER" id="PTHR22028">
    <property type="entry name" value="SFI1 SPINDLE BODY DOMAIN-CONTAINING PROTEIN-RELATED"/>
    <property type="match status" value="1"/>
</dbReference>
<evidence type="ECO:0008006" key="2">
    <source>
        <dbReference type="Google" id="ProtNLM"/>
    </source>
</evidence>
<proteinExistence type="predicted"/>
<protein>
    <recommendedName>
        <fullName evidence="2">Sfi1 spindle body domain-containing protein</fullName>
    </recommendedName>
</protein>
<accession>A0A7S2RNK7</accession>
<gene>
    <name evidence="1" type="ORF">QSP1433_LOCUS5391</name>
</gene>
<dbReference type="AlphaFoldDB" id="A0A7S2RNK7"/>
<reference evidence="1" key="1">
    <citation type="submission" date="2021-01" db="EMBL/GenBank/DDBJ databases">
        <authorList>
            <person name="Corre E."/>
            <person name="Pelletier E."/>
            <person name="Niang G."/>
            <person name="Scheremetjew M."/>
            <person name="Finn R."/>
            <person name="Kale V."/>
            <person name="Holt S."/>
            <person name="Cochrane G."/>
            <person name="Meng A."/>
            <person name="Brown T."/>
            <person name="Cohen L."/>
        </authorList>
    </citation>
    <scope>NUCLEOTIDE SEQUENCE</scope>
    <source>
        <strain evidence="1">NY070348D</strain>
    </source>
</reference>
<dbReference type="InterPro" id="IPR052270">
    <property type="entry name" value="CACF_protein"/>
</dbReference>
<name>A0A7S2RNK7_9STRA</name>
<organism evidence="1">
    <name type="scientific">Mucochytrium quahogii</name>
    <dbReference type="NCBI Taxonomy" id="96639"/>
    <lineage>
        <taxon>Eukaryota</taxon>
        <taxon>Sar</taxon>
        <taxon>Stramenopiles</taxon>
        <taxon>Bigyra</taxon>
        <taxon>Labyrinthulomycetes</taxon>
        <taxon>Thraustochytrida</taxon>
        <taxon>Thraustochytriidae</taxon>
        <taxon>Mucochytrium</taxon>
    </lineage>
</organism>
<evidence type="ECO:0000313" key="1">
    <source>
        <dbReference type="EMBL" id="CAD9676306.1"/>
    </source>
</evidence>
<dbReference type="PANTHER" id="PTHR22028:SF9">
    <property type="entry name" value="SFI1 SPINDLE BODY DOMAIN-CONTAINING PROTEIN"/>
    <property type="match status" value="1"/>
</dbReference>
<dbReference type="EMBL" id="HBHK01008668">
    <property type="protein sequence ID" value="CAD9676306.1"/>
    <property type="molecule type" value="Transcribed_RNA"/>
</dbReference>